<sequence>MVEEKSKRNGKKLNCYALSDCAPMMARAMPLWLQWVKSEWPETSDNEIRTFMLRRAAMKRRYG</sequence>
<dbReference type="Proteomes" id="UP000237511">
    <property type="component" value="Unassembled WGS sequence"/>
</dbReference>
<accession>A0A2S3YQ58</accession>
<dbReference type="AlphaFoldDB" id="A0A2S3YQ58"/>
<gene>
    <name evidence="1" type="ORF">ATY31_11085</name>
</gene>
<protein>
    <submittedName>
        <fullName evidence="1">Uncharacterized protein</fullName>
    </submittedName>
</protein>
<evidence type="ECO:0000313" key="2">
    <source>
        <dbReference type="Proteomes" id="UP000237511"/>
    </source>
</evidence>
<evidence type="ECO:0000313" key="1">
    <source>
        <dbReference type="EMBL" id="POH33196.1"/>
    </source>
</evidence>
<comment type="caution">
    <text evidence="1">The sequence shown here is derived from an EMBL/GenBank/DDBJ whole genome shotgun (WGS) entry which is preliminary data.</text>
</comment>
<name>A0A2S3YQ58_9HYPH</name>
<reference evidence="1 2" key="1">
    <citation type="journal article" date="2014" name="Syst. Appl. Microbiol.">
        <title>Microsymbionts of Phaseolus vulgaris in acid and alkaline soils of Mexico.</title>
        <authorList>
            <person name="Verastegui-Valdes M.M."/>
            <person name="Zhang Y.J."/>
            <person name="Rivera-Orduna F.N."/>
            <person name="Cheng H.P."/>
            <person name="Sui X.H."/>
            <person name="Wang E.T."/>
        </authorList>
    </citation>
    <scope>NUCLEOTIDE SEQUENCE [LARGE SCALE GENOMIC DNA]</scope>
    <source>
        <strain evidence="1 2">FG01</strain>
    </source>
</reference>
<proteinExistence type="predicted"/>
<organism evidence="1 2">
    <name type="scientific">Sinorhizobium americanum</name>
    <dbReference type="NCBI Taxonomy" id="194963"/>
    <lineage>
        <taxon>Bacteria</taxon>
        <taxon>Pseudomonadati</taxon>
        <taxon>Pseudomonadota</taxon>
        <taxon>Alphaproteobacteria</taxon>
        <taxon>Hyphomicrobiales</taxon>
        <taxon>Rhizobiaceae</taxon>
        <taxon>Sinorhizobium/Ensifer group</taxon>
        <taxon>Sinorhizobium</taxon>
    </lineage>
</organism>
<dbReference type="EMBL" id="LODU01000022">
    <property type="protein sequence ID" value="POH33196.1"/>
    <property type="molecule type" value="Genomic_DNA"/>
</dbReference>